<evidence type="ECO:0008006" key="3">
    <source>
        <dbReference type="Google" id="ProtNLM"/>
    </source>
</evidence>
<dbReference type="EMBL" id="UOFD01000087">
    <property type="protein sequence ID" value="VAW55267.1"/>
    <property type="molecule type" value="Genomic_DNA"/>
</dbReference>
<organism evidence="2">
    <name type="scientific">hydrothermal vent metagenome</name>
    <dbReference type="NCBI Taxonomy" id="652676"/>
    <lineage>
        <taxon>unclassified sequences</taxon>
        <taxon>metagenomes</taxon>
        <taxon>ecological metagenomes</taxon>
    </lineage>
</organism>
<evidence type="ECO:0000256" key="1">
    <source>
        <dbReference type="SAM" id="Coils"/>
    </source>
</evidence>
<accession>A0A3B0WX37</accession>
<sequence>MLKKPLIKFLISIFLFLSFVSISLQAAEVNKEQIKGLDEQVQDIKKDVLELTSELSRLEEKLLFPSNTQVSLFVSIAGDKDFVLDSMQIKMNNKVVVQHLYTFKEMQALRSGGVQRIYTGNIKTGDHQLVASFIGRAKSDNEYQRSETFKVTKAVGPKFVEIQITGSSASDQKISFKNW</sequence>
<feature type="coiled-coil region" evidence="1">
    <location>
        <begin position="27"/>
        <end position="61"/>
    </location>
</feature>
<keyword evidence="1" id="KW-0175">Coiled coil</keyword>
<name>A0A3B0WX37_9ZZZZ</name>
<evidence type="ECO:0000313" key="2">
    <source>
        <dbReference type="EMBL" id="VAW55267.1"/>
    </source>
</evidence>
<proteinExistence type="predicted"/>
<gene>
    <name evidence="2" type="ORF">MNBD_GAMMA06-1045</name>
</gene>
<protein>
    <recommendedName>
        <fullName evidence="3">AraC family transcriptional regulator</fullName>
    </recommendedName>
</protein>
<reference evidence="2" key="1">
    <citation type="submission" date="2018-06" db="EMBL/GenBank/DDBJ databases">
        <authorList>
            <person name="Zhirakovskaya E."/>
        </authorList>
    </citation>
    <scope>NUCLEOTIDE SEQUENCE</scope>
</reference>
<dbReference type="AlphaFoldDB" id="A0A3B0WX37"/>